<organism evidence="3 4">
    <name type="scientific">Gluconacetobacter tumulicola</name>
    <dbReference type="NCBI Taxonomy" id="1017177"/>
    <lineage>
        <taxon>Bacteria</taxon>
        <taxon>Pseudomonadati</taxon>
        <taxon>Pseudomonadota</taxon>
        <taxon>Alphaproteobacteria</taxon>
        <taxon>Acetobacterales</taxon>
        <taxon>Acetobacteraceae</taxon>
        <taxon>Gluconacetobacter</taxon>
    </lineage>
</organism>
<gene>
    <name evidence="3" type="ORF">HLH29_05770</name>
</gene>
<sequence>MSCAIVGASGAYADPYGPGYDRGGPNNQGDNRGHGGGPGYDRGGPNGQGDNRGHGGGPDYDRGGPNGQGDNRGHGGGPGYDRGGPNNQGDNRGFGGGPGYDRGRPANYGDNRGRGPGGPGYDRGGPWNGGGRVWRRGDRYDGPRSGMWAVQDWRRYRGLYAPPPGYYWVQYGNQFLLTAVATGIIASVIASAYGAGPMGPGPY</sequence>
<keyword evidence="2" id="KW-0472">Membrane</keyword>
<protein>
    <submittedName>
        <fullName evidence="3">Uncharacterized protein</fullName>
    </submittedName>
</protein>
<dbReference type="InterPro" id="IPR024572">
    <property type="entry name" value="RcnB"/>
</dbReference>
<dbReference type="Pfam" id="PF11776">
    <property type="entry name" value="RcnB"/>
    <property type="match status" value="1"/>
</dbReference>
<feature type="compositionally biased region" description="Gly residues" evidence="1">
    <location>
        <begin position="114"/>
        <end position="129"/>
    </location>
</feature>
<feature type="compositionally biased region" description="Low complexity" evidence="1">
    <location>
        <begin position="14"/>
        <end position="30"/>
    </location>
</feature>
<keyword evidence="2" id="KW-0812">Transmembrane</keyword>
<name>A0A7W4JCE2_9PROT</name>
<reference evidence="3 4" key="1">
    <citation type="submission" date="2020-04" db="EMBL/GenBank/DDBJ databases">
        <title>Description of novel Gluconacetobacter.</title>
        <authorList>
            <person name="Sombolestani A."/>
        </authorList>
    </citation>
    <scope>NUCLEOTIDE SEQUENCE [LARGE SCALE GENOMIC DNA]</scope>
    <source>
        <strain evidence="3 4">LMG 27725</strain>
    </source>
</reference>
<keyword evidence="4" id="KW-1185">Reference proteome</keyword>
<proteinExistence type="predicted"/>
<evidence type="ECO:0000256" key="2">
    <source>
        <dbReference type="SAM" id="Phobius"/>
    </source>
</evidence>
<feature type="region of interest" description="Disordered" evidence="1">
    <location>
        <begin position="1"/>
        <end position="129"/>
    </location>
</feature>
<keyword evidence="2" id="KW-1133">Transmembrane helix</keyword>
<evidence type="ECO:0000313" key="4">
    <source>
        <dbReference type="Proteomes" id="UP000525623"/>
    </source>
</evidence>
<feature type="transmembrane region" description="Helical" evidence="2">
    <location>
        <begin position="175"/>
        <end position="195"/>
    </location>
</feature>
<evidence type="ECO:0000256" key="1">
    <source>
        <dbReference type="SAM" id="MobiDB-lite"/>
    </source>
</evidence>
<feature type="compositionally biased region" description="Gly residues" evidence="1">
    <location>
        <begin position="34"/>
        <end position="47"/>
    </location>
</feature>
<dbReference type="AlphaFoldDB" id="A0A7W4JCE2"/>
<dbReference type="Proteomes" id="UP000525623">
    <property type="component" value="Unassembled WGS sequence"/>
</dbReference>
<dbReference type="EMBL" id="JABEQL010000005">
    <property type="protein sequence ID" value="MBB2178687.1"/>
    <property type="molecule type" value="Genomic_DNA"/>
</dbReference>
<evidence type="ECO:0000313" key="3">
    <source>
        <dbReference type="EMBL" id="MBB2178687.1"/>
    </source>
</evidence>
<accession>A0A7W4JCE2</accession>
<comment type="caution">
    <text evidence="3">The sequence shown here is derived from an EMBL/GenBank/DDBJ whole genome shotgun (WGS) entry which is preliminary data.</text>
</comment>
<dbReference type="Gene3D" id="3.10.450.160">
    <property type="entry name" value="inner membrane protein cigr"/>
    <property type="match status" value="1"/>
</dbReference>